<gene>
    <name evidence="2" type="ORF">QFZ56_000492</name>
</gene>
<reference evidence="2 3" key="1">
    <citation type="submission" date="2023-07" db="EMBL/GenBank/DDBJ databases">
        <title>Comparative genomics of wheat-associated soil bacteria to identify genetic determinants of phenazine resistance.</title>
        <authorList>
            <person name="Mouncey N."/>
        </authorList>
    </citation>
    <scope>NUCLEOTIDE SEQUENCE [LARGE SCALE GENOMIC DNA]</scope>
    <source>
        <strain evidence="2 3">W4I19-2</strain>
    </source>
</reference>
<dbReference type="SUPFAM" id="SSF53474">
    <property type="entry name" value="alpha/beta-Hydrolases"/>
    <property type="match status" value="1"/>
</dbReference>
<dbReference type="InterPro" id="IPR051044">
    <property type="entry name" value="MAG_DAG_Lipase"/>
</dbReference>
<name>A0ABU0PT07_STRAH</name>
<feature type="domain" description="KANL3/Tex30 alpha/beta hydrolase-like" evidence="1">
    <location>
        <begin position="103"/>
        <end position="207"/>
    </location>
</feature>
<accession>A0ABU0PT07</accession>
<proteinExistence type="predicted"/>
<dbReference type="InterPro" id="IPR029058">
    <property type="entry name" value="AB_hydrolase_fold"/>
</dbReference>
<protein>
    <submittedName>
        <fullName evidence="2">Pimeloyl-ACP methyl ester carboxylesterase</fullName>
    </submittedName>
</protein>
<dbReference type="Gene3D" id="3.40.50.1820">
    <property type="entry name" value="alpha/beta hydrolase"/>
    <property type="match status" value="1"/>
</dbReference>
<dbReference type="PANTHER" id="PTHR11614">
    <property type="entry name" value="PHOSPHOLIPASE-RELATED"/>
    <property type="match status" value="1"/>
</dbReference>
<organism evidence="2 3">
    <name type="scientific">Streptomyces achromogenes</name>
    <dbReference type="NCBI Taxonomy" id="67255"/>
    <lineage>
        <taxon>Bacteria</taxon>
        <taxon>Bacillati</taxon>
        <taxon>Actinomycetota</taxon>
        <taxon>Actinomycetes</taxon>
        <taxon>Kitasatosporales</taxon>
        <taxon>Streptomycetaceae</taxon>
        <taxon>Streptomyces</taxon>
    </lineage>
</organism>
<evidence type="ECO:0000313" key="3">
    <source>
        <dbReference type="Proteomes" id="UP001243364"/>
    </source>
</evidence>
<dbReference type="Pfam" id="PF20408">
    <property type="entry name" value="Abhydrolase_11"/>
    <property type="match status" value="1"/>
</dbReference>
<dbReference type="EMBL" id="JAUSYA010000001">
    <property type="protein sequence ID" value="MDQ0681529.1"/>
    <property type="molecule type" value="Genomic_DNA"/>
</dbReference>
<dbReference type="InterPro" id="IPR046879">
    <property type="entry name" value="KANL3/Tex30_Abhydrolase"/>
</dbReference>
<dbReference type="Proteomes" id="UP001243364">
    <property type="component" value="Unassembled WGS sequence"/>
</dbReference>
<sequence length="247" mass="25888">MGDKGTGTRGAGAKGTVVAPGAALAVRRRPTAPAGAAVLMLHGGREHSRTTSKAWHPAALRMRPVLRAAVASTDRRDVLFGEVRYRFQGWNATADPVDDAARALDELRRLAGEVPVILVGHSMGGRAALRAAADPAVHGVLALAPWCPPGEPVDHLAGTRIVVLHGDRDRVTDPGASAEYVRRARQADAQAGLVLVRGGDHAMLRRGADWHRATTAVVAQLLRARSAPGSLEGLAGRACAAENPLPW</sequence>
<keyword evidence="3" id="KW-1185">Reference proteome</keyword>
<evidence type="ECO:0000259" key="1">
    <source>
        <dbReference type="Pfam" id="PF20408"/>
    </source>
</evidence>
<evidence type="ECO:0000313" key="2">
    <source>
        <dbReference type="EMBL" id="MDQ0681529.1"/>
    </source>
</evidence>
<comment type="caution">
    <text evidence="2">The sequence shown here is derived from an EMBL/GenBank/DDBJ whole genome shotgun (WGS) entry which is preliminary data.</text>
</comment>